<evidence type="ECO:0000256" key="1">
    <source>
        <dbReference type="ARBA" id="ARBA00009437"/>
    </source>
</evidence>
<dbReference type="SUPFAM" id="SSF53850">
    <property type="entry name" value="Periplasmic binding protein-like II"/>
    <property type="match status" value="1"/>
</dbReference>
<evidence type="ECO:0000313" key="6">
    <source>
        <dbReference type="EMBL" id="ART79081.1"/>
    </source>
</evidence>
<dbReference type="Gene3D" id="1.10.10.10">
    <property type="entry name" value="Winged helix-like DNA-binding domain superfamily/Winged helix DNA-binding domain"/>
    <property type="match status" value="1"/>
</dbReference>
<dbReference type="PRINTS" id="PR00039">
    <property type="entry name" value="HTHLYSR"/>
</dbReference>
<protein>
    <recommendedName>
        <fullName evidence="5">HTH lysR-type domain-containing protein</fullName>
    </recommendedName>
</protein>
<dbReference type="OrthoDB" id="8557381at2"/>
<accession>A0A1Y0CUR3</accession>
<dbReference type="Pfam" id="PF00126">
    <property type="entry name" value="HTH_1"/>
    <property type="match status" value="1"/>
</dbReference>
<feature type="domain" description="HTH lysR-type" evidence="5">
    <location>
        <begin position="1"/>
        <end position="58"/>
    </location>
</feature>
<dbReference type="PANTHER" id="PTHR30427:SF1">
    <property type="entry name" value="TRANSCRIPTIONAL ACTIVATOR PROTEIN LYSR"/>
    <property type="match status" value="1"/>
</dbReference>
<dbReference type="Pfam" id="PF03466">
    <property type="entry name" value="LysR_substrate"/>
    <property type="match status" value="1"/>
</dbReference>
<dbReference type="RefSeq" id="WP_086962490.1">
    <property type="nucleotide sequence ID" value="NZ_CP021376.1"/>
</dbReference>
<sequence length="297" mass="32472">MQLAHIHLLHAILQTGSLTGAADLLHISQPAASKRLQQAERELGFALFYREKGRLIASPQALQLQAPTEQIAREVQRLTQLAHSLAPQRAAALRIICTPTLAQRLLPLAFTSWRTHYPEMQCSLGTEHTQGLIEALLTHRSDLGLTLRRVSHPSVRSTALIQGQMQVLALVGAWPDKQSKLAVSLAQLSGKKLIGLEDKEGLGGLLETHLQRLAPPVRIAIRVQTYQLARHMVTAGQGIAIVDPFTAAQASPSLSARALTPSIPVTLYSVSRKNEVLNASQQFFIEQVQQQAHVLLS</sequence>
<keyword evidence="4" id="KW-0804">Transcription</keyword>
<dbReference type="PANTHER" id="PTHR30427">
    <property type="entry name" value="TRANSCRIPTIONAL ACTIVATOR PROTEIN LYSR"/>
    <property type="match status" value="1"/>
</dbReference>
<evidence type="ECO:0000256" key="2">
    <source>
        <dbReference type="ARBA" id="ARBA00023015"/>
    </source>
</evidence>
<comment type="similarity">
    <text evidence="1">Belongs to the LysR transcriptional regulatory family.</text>
</comment>
<dbReference type="EMBL" id="CP021376">
    <property type="protein sequence ID" value="ART79081.1"/>
    <property type="molecule type" value="Genomic_DNA"/>
</dbReference>
<dbReference type="InterPro" id="IPR036388">
    <property type="entry name" value="WH-like_DNA-bd_sf"/>
</dbReference>
<dbReference type="GO" id="GO:0009089">
    <property type="term" value="P:lysine biosynthetic process via diaminopimelate"/>
    <property type="evidence" value="ECO:0007669"/>
    <property type="project" value="TreeGrafter"/>
</dbReference>
<reference evidence="7" key="1">
    <citation type="submission" date="2017-05" db="EMBL/GenBank/DDBJ databases">
        <authorList>
            <person name="Sung H."/>
        </authorList>
    </citation>
    <scope>NUCLEOTIDE SEQUENCE [LARGE SCALE GENOMIC DNA]</scope>
    <source>
        <strain evidence="7">AMac2203</strain>
    </source>
</reference>
<dbReference type="GO" id="GO:0010628">
    <property type="term" value="P:positive regulation of gene expression"/>
    <property type="evidence" value="ECO:0007669"/>
    <property type="project" value="TreeGrafter"/>
</dbReference>
<evidence type="ECO:0000256" key="3">
    <source>
        <dbReference type="ARBA" id="ARBA00023125"/>
    </source>
</evidence>
<dbReference type="InterPro" id="IPR036390">
    <property type="entry name" value="WH_DNA-bd_sf"/>
</dbReference>
<proteinExistence type="inferred from homology"/>
<dbReference type="InterPro" id="IPR000847">
    <property type="entry name" value="LysR_HTH_N"/>
</dbReference>
<dbReference type="GO" id="GO:0043565">
    <property type="term" value="F:sequence-specific DNA binding"/>
    <property type="evidence" value="ECO:0007669"/>
    <property type="project" value="TreeGrafter"/>
</dbReference>
<name>A0A1Y0CUR3_9GAMM</name>
<gene>
    <name evidence="6" type="ORF">CBP12_02075</name>
</gene>
<keyword evidence="2" id="KW-0805">Transcription regulation</keyword>
<evidence type="ECO:0000313" key="7">
    <source>
        <dbReference type="Proteomes" id="UP000243793"/>
    </source>
</evidence>
<dbReference type="KEGG" id="ocm:CBP12_02075"/>
<dbReference type="InterPro" id="IPR005119">
    <property type="entry name" value="LysR_subst-bd"/>
</dbReference>
<dbReference type="SUPFAM" id="SSF46785">
    <property type="entry name" value="Winged helix' DNA-binding domain"/>
    <property type="match status" value="1"/>
</dbReference>
<dbReference type="GO" id="GO:0003700">
    <property type="term" value="F:DNA-binding transcription factor activity"/>
    <property type="evidence" value="ECO:0007669"/>
    <property type="project" value="InterPro"/>
</dbReference>
<dbReference type="Proteomes" id="UP000243793">
    <property type="component" value="Chromosome"/>
</dbReference>
<dbReference type="AlphaFoldDB" id="A0A1Y0CUR3"/>
<dbReference type="Gene3D" id="3.40.190.290">
    <property type="match status" value="1"/>
</dbReference>
<evidence type="ECO:0000259" key="5">
    <source>
        <dbReference type="PROSITE" id="PS50931"/>
    </source>
</evidence>
<keyword evidence="3" id="KW-0238">DNA-binding</keyword>
<organism evidence="6 7">
    <name type="scientific">Oceanisphaera avium</name>
    <dbReference type="NCBI Taxonomy" id="1903694"/>
    <lineage>
        <taxon>Bacteria</taxon>
        <taxon>Pseudomonadati</taxon>
        <taxon>Pseudomonadota</taxon>
        <taxon>Gammaproteobacteria</taxon>
        <taxon>Aeromonadales</taxon>
        <taxon>Aeromonadaceae</taxon>
        <taxon>Oceanisphaera</taxon>
    </lineage>
</organism>
<evidence type="ECO:0000256" key="4">
    <source>
        <dbReference type="ARBA" id="ARBA00023163"/>
    </source>
</evidence>
<keyword evidence="7" id="KW-1185">Reference proteome</keyword>
<dbReference type="PROSITE" id="PS50931">
    <property type="entry name" value="HTH_LYSR"/>
    <property type="match status" value="1"/>
</dbReference>